<evidence type="ECO:0000256" key="9">
    <source>
        <dbReference type="ARBA" id="ARBA00023136"/>
    </source>
</evidence>
<organism evidence="13 14">
    <name type="scientific">Brachyspira catarrhinii</name>
    <dbReference type="NCBI Taxonomy" id="2528966"/>
    <lineage>
        <taxon>Bacteria</taxon>
        <taxon>Pseudomonadati</taxon>
        <taxon>Spirochaetota</taxon>
        <taxon>Spirochaetia</taxon>
        <taxon>Brachyspirales</taxon>
        <taxon>Brachyspiraceae</taxon>
        <taxon>Brachyspira</taxon>
    </lineage>
</organism>
<dbReference type="RefSeq" id="WP_137998743.1">
    <property type="nucleotide sequence ID" value="NZ_SJDU01000229.1"/>
</dbReference>
<feature type="transmembrane region" description="Helical" evidence="10">
    <location>
        <begin position="145"/>
        <end position="168"/>
    </location>
</feature>
<dbReference type="Proteomes" id="UP000310168">
    <property type="component" value="Unassembled WGS sequence"/>
</dbReference>
<evidence type="ECO:0000256" key="2">
    <source>
        <dbReference type="ARBA" id="ARBA00022475"/>
    </source>
</evidence>
<keyword evidence="7 10" id="KW-0378">Hydrolase</keyword>
<protein>
    <recommendedName>
        <fullName evidence="10">Lipoprotein signal peptidase</fullName>
        <ecNumber evidence="10">3.4.23.36</ecNumber>
    </recommendedName>
    <alternativeName>
        <fullName evidence="10">Prolipoprotein signal peptidase</fullName>
    </alternativeName>
    <alternativeName>
        <fullName evidence="10">Signal peptidase II</fullName>
        <shortName evidence="10">SPase II</shortName>
    </alternativeName>
</protein>
<feature type="transmembrane region" description="Helical" evidence="10">
    <location>
        <begin position="13"/>
        <end position="32"/>
    </location>
</feature>
<dbReference type="EMBL" id="SJDU01000229">
    <property type="protein sequence ID" value="TKZ33616.1"/>
    <property type="molecule type" value="Genomic_DNA"/>
</dbReference>
<sequence>MKKILTEIKAKKIYFLISVLIFIADMVSKYFVDKFLQPIYIKKIIGDILVFAYTENYGVAFGFLNNLPETVKNIMPHLLKIIVAVAMVLIFFIMISINPKKQKLSMIGFTMILGGALGNLVDRIMHGYVTDFISMGFNETIRFPYHYNIADASITIGIAVIAIGVFFFKEDFEKKSETEKIKEAIKKAVEVKEEDD</sequence>
<name>A0ABY2TPL8_9SPIR</name>
<evidence type="ECO:0000256" key="8">
    <source>
        <dbReference type="ARBA" id="ARBA00022989"/>
    </source>
</evidence>
<dbReference type="Pfam" id="PF01252">
    <property type="entry name" value="Peptidase_A8"/>
    <property type="match status" value="1"/>
</dbReference>
<keyword evidence="9 10" id="KW-0472">Membrane</keyword>
<dbReference type="PANTHER" id="PTHR33695">
    <property type="entry name" value="LIPOPROTEIN SIGNAL PEPTIDASE"/>
    <property type="match status" value="1"/>
</dbReference>
<comment type="pathway">
    <text evidence="10">Protein modification; lipoprotein biosynthesis (signal peptide cleavage).</text>
</comment>
<comment type="catalytic activity">
    <reaction evidence="10 11">
        <text>Release of signal peptides from bacterial membrane prolipoproteins. Hydrolyzes -Xaa-Yaa-Zaa-|-(S,diacylglyceryl)Cys-, in which Xaa is hydrophobic (preferably Leu), and Yaa (Ala or Ser) and Zaa (Gly or Ala) have small, neutral side chains.</text>
        <dbReference type="EC" id="3.4.23.36"/>
    </reaction>
</comment>
<evidence type="ECO:0000256" key="10">
    <source>
        <dbReference type="HAMAP-Rule" id="MF_00161"/>
    </source>
</evidence>
<feature type="transmembrane region" description="Helical" evidence="10">
    <location>
        <begin position="77"/>
        <end position="97"/>
    </location>
</feature>
<dbReference type="HAMAP" id="MF_00161">
    <property type="entry name" value="LspA"/>
    <property type="match status" value="1"/>
</dbReference>
<evidence type="ECO:0000256" key="7">
    <source>
        <dbReference type="ARBA" id="ARBA00022801"/>
    </source>
</evidence>
<accession>A0ABY2TPL8</accession>
<evidence type="ECO:0000256" key="6">
    <source>
        <dbReference type="ARBA" id="ARBA00022750"/>
    </source>
</evidence>
<feature type="transmembrane region" description="Helical" evidence="10">
    <location>
        <begin position="104"/>
        <end position="125"/>
    </location>
</feature>
<dbReference type="PANTHER" id="PTHR33695:SF1">
    <property type="entry name" value="LIPOPROTEIN SIGNAL PEPTIDASE"/>
    <property type="match status" value="1"/>
</dbReference>
<keyword evidence="2 10" id="KW-1003">Cell membrane</keyword>
<gene>
    <name evidence="10 13" type="primary">lspA</name>
    <name evidence="13" type="ORF">EZH24_08520</name>
</gene>
<feature type="active site" evidence="10">
    <location>
        <position position="131"/>
    </location>
</feature>
<evidence type="ECO:0000256" key="1">
    <source>
        <dbReference type="ARBA" id="ARBA00006139"/>
    </source>
</evidence>
<evidence type="ECO:0000256" key="12">
    <source>
        <dbReference type="RuleBase" id="RU004181"/>
    </source>
</evidence>
<feature type="active site" evidence="10">
    <location>
        <position position="151"/>
    </location>
</feature>
<dbReference type="InterPro" id="IPR001872">
    <property type="entry name" value="Peptidase_A8"/>
</dbReference>
<dbReference type="PROSITE" id="PS00855">
    <property type="entry name" value="SPASE_II"/>
    <property type="match status" value="1"/>
</dbReference>
<comment type="subcellular location">
    <subcellularLocation>
        <location evidence="10">Cell membrane</location>
        <topology evidence="10">Multi-pass membrane protein</topology>
    </subcellularLocation>
</comment>
<reference evidence="13 14" key="1">
    <citation type="journal article" date="2019" name="Anaerobe">
        <title>Brachyspira catarrhinii sp. nov., an anaerobic intestinal spirochaete isolated from vervet monkeys may have been misidentified as Brachyspira aalborgi in previous studies.</title>
        <authorList>
            <person name="Phillips N.D."/>
            <person name="La T."/>
            <person name="Hampson D.J."/>
        </authorList>
    </citation>
    <scope>NUCLEOTIDE SEQUENCE [LARGE SCALE GENOMIC DNA]</scope>
    <source>
        <strain evidence="13 14">Z12</strain>
    </source>
</reference>
<dbReference type="PRINTS" id="PR00781">
    <property type="entry name" value="LIPOSIGPTASE"/>
</dbReference>
<proteinExistence type="inferred from homology"/>
<evidence type="ECO:0000256" key="5">
    <source>
        <dbReference type="ARBA" id="ARBA00022692"/>
    </source>
</evidence>
<keyword evidence="5 10" id="KW-0812">Transmembrane</keyword>
<evidence type="ECO:0000256" key="3">
    <source>
        <dbReference type="ARBA" id="ARBA00022519"/>
    </source>
</evidence>
<keyword evidence="8 10" id="KW-1133">Transmembrane helix</keyword>
<evidence type="ECO:0000313" key="13">
    <source>
        <dbReference type="EMBL" id="TKZ33616.1"/>
    </source>
</evidence>
<dbReference type="EC" id="3.4.23.36" evidence="10"/>
<evidence type="ECO:0000256" key="4">
    <source>
        <dbReference type="ARBA" id="ARBA00022670"/>
    </source>
</evidence>
<keyword evidence="6 10" id="KW-0064">Aspartyl protease</keyword>
<keyword evidence="14" id="KW-1185">Reference proteome</keyword>
<comment type="caution">
    <text evidence="13">The sequence shown here is derived from an EMBL/GenBank/DDBJ whole genome shotgun (WGS) entry which is preliminary data.</text>
</comment>
<dbReference type="NCBIfam" id="TIGR00077">
    <property type="entry name" value="lspA"/>
    <property type="match status" value="1"/>
</dbReference>
<evidence type="ECO:0000313" key="14">
    <source>
        <dbReference type="Proteomes" id="UP000310168"/>
    </source>
</evidence>
<keyword evidence="3" id="KW-0997">Cell inner membrane</keyword>
<comment type="similarity">
    <text evidence="1 10 12">Belongs to the peptidase A8 family.</text>
</comment>
<comment type="function">
    <text evidence="10 11">This protein specifically catalyzes the removal of signal peptides from prolipoproteins.</text>
</comment>
<keyword evidence="4 10" id="KW-0645">Protease</keyword>
<dbReference type="GO" id="GO:0004190">
    <property type="term" value="F:aspartic-type endopeptidase activity"/>
    <property type="evidence" value="ECO:0007669"/>
    <property type="project" value="UniProtKB-EC"/>
</dbReference>
<evidence type="ECO:0000256" key="11">
    <source>
        <dbReference type="RuleBase" id="RU000594"/>
    </source>
</evidence>